<dbReference type="SUPFAM" id="SSF53474">
    <property type="entry name" value="alpha/beta-Hydrolases"/>
    <property type="match status" value="1"/>
</dbReference>
<evidence type="ECO:0000259" key="2">
    <source>
        <dbReference type="Pfam" id="PF00326"/>
    </source>
</evidence>
<evidence type="ECO:0000313" key="3">
    <source>
        <dbReference type="EMBL" id="ASV76125.1"/>
    </source>
</evidence>
<dbReference type="Proteomes" id="UP000215086">
    <property type="component" value="Chromosome"/>
</dbReference>
<keyword evidence="1" id="KW-0812">Transmembrane</keyword>
<protein>
    <recommendedName>
        <fullName evidence="2">Peptidase S9 prolyl oligopeptidase catalytic domain-containing protein</fullName>
    </recommendedName>
</protein>
<proteinExistence type="predicted"/>
<dbReference type="Pfam" id="PF00326">
    <property type="entry name" value="Peptidase_S9"/>
    <property type="match status" value="1"/>
</dbReference>
<dbReference type="GO" id="GO:0008236">
    <property type="term" value="F:serine-type peptidase activity"/>
    <property type="evidence" value="ECO:0007669"/>
    <property type="project" value="InterPro"/>
</dbReference>
<dbReference type="EMBL" id="CP018477">
    <property type="protein sequence ID" value="ASV76125.1"/>
    <property type="molecule type" value="Genomic_DNA"/>
</dbReference>
<dbReference type="Gene3D" id="3.40.50.1820">
    <property type="entry name" value="alpha/beta hydrolase"/>
    <property type="match status" value="1"/>
</dbReference>
<accession>A0A286RJI6</accession>
<dbReference type="PANTHER" id="PTHR47381:SF3">
    <property type="entry name" value="ALPHA_BETA-HYDROLASES SUPERFAMILY PROTEIN"/>
    <property type="match status" value="1"/>
</dbReference>
<sequence>MNAGRRSLGHSVVWGVVFVAVVVSGNVALGQPRPEWRPLGPLPGDSMLSRYFEHEVAVLRENCLSDIKTRADWEQRCEEYRRQLREMLGLDPWPAKSDLKVTVTGAIDREDFRVEKLYYQSLPGLYVTANLYLPKNVSGRVPAVLYLCGHSQVKIDNVSYGNKTHYHFHAVWFARHGYACLVLDSLQLGEIEGIHHGTYRYGMWWWNNRGYTPAGVEAWNCVRAIDYLQTRAEVDPERIGVTGRSGGGAYSWWIAAIDPRVKVAVPVAGITDLQNHVVDGCVEGHCDCMYFVNTYRWDYPIVAALVAPRPLLIVNGDHDPIFPEDGVRRVYETARKIYRLYDAEDKIGIFITKAAHDDIQPIQEAAFRWIDRHLLGKEREVYDPVEKVFTPQELKVLEKIPEDQLNTIIHDHFVPTAPIVFPENVSQWQELKTRWISLLKQKCFRGWPANLPSPSWKNVKEAEADGIRLVRAELPVQDEVILPIYYLRGADGTPRQIEIELLDQDDWSRWLSGLKLHFSEILGQDLVTDEEKTLQGSEEAWQSVKSRITNAPGTMLVLLLPRGIGPTAWNSDAKKRTQIERRFMLIGQTSDGMRIFDIVRVIQSIRGQNAWKGIPLTMKAQGRFGVLACYASVFEPVDTLILTNMPTSHRDGPYILNSSRVLEVPQAVLLAADRSRVELNTQRTEDWQAPIAAAKRLGWPEDQLKVSPTQ</sequence>
<feature type="domain" description="Peptidase S9 prolyl oligopeptidase catalytic" evidence="2">
    <location>
        <begin position="196"/>
        <end position="323"/>
    </location>
</feature>
<dbReference type="InterPro" id="IPR029058">
    <property type="entry name" value="AB_hydrolase_fold"/>
</dbReference>
<feature type="transmembrane region" description="Helical" evidence="1">
    <location>
        <begin position="12"/>
        <end position="29"/>
    </location>
</feature>
<name>A0A286RJI6_9BACT</name>
<dbReference type="RefSeq" id="WP_207651721.1">
    <property type="nucleotide sequence ID" value="NZ_CP018477.1"/>
</dbReference>
<dbReference type="AlphaFoldDB" id="A0A286RJI6"/>
<keyword evidence="1" id="KW-1133">Transmembrane helix</keyword>
<keyword evidence="4" id="KW-1185">Reference proteome</keyword>
<dbReference type="InterPro" id="IPR001375">
    <property type="entry name" value="Peptidase_S9_cat"/>
</dbReference>
<reference evidence="3 4" key="1">
    <citation type="journal article" name="Front. Microbiol.">
        <title>Sugar Metabolism of the First Thermophilic Planctomycete Thermogutta terrifontis: Comparative Genomic and Transcriptomic Approaches.</title>
        <authorList>
            <person name="Elcheninov A.G."/>
            <person name="Menzel P."/>
            <person name="Gudbergsdottir S.R."/>
            <person name="Slesarev A.I."/>
            <person name="Kadnikov V.V."/>
            <person name="Krogh A."/>
            <person name="Bonch-Osmolovskaya E.A."/>
            <person name="Peng X."/>
            <person name="Kublanov I.V."/>
        </authorList>
    </citation>
    <scope>NUCLEOTIDE SEQUENCE [LARGE SCALE GENOMIC DNA]</scope>
    <source>
        <strain evidence="3 4">R1</strain>
    </source>
</reference>
<dbReference type="GO" id="GO:0006508">
    <property type="term" value="P:proteolysis"/>
    <property type="evidence" value="ECO:0007669"/>
    <property type="project" value="InterPro"/>
</dbReference>
<dbReference type="PANTHER" id="PTHR47381">
    <property type="entry name" value="ALPHA/BETA-HYDROLASES SUPERFAMILY PROTEIN"/>
    <property type="match status" value="1"/>
</dbReference>
<evidence type="ECO:0000256" key="1">
    <source>
        <dbReference type="SAM" id="Phobius"/>
    </source>
</evidence>
<evidence type="ECO:0000313" key="4">
    <source>
        <dbReference type="Proteomes" id="UP000215086"/>
    </source>
</evidence>
<dbReference type="KEGG" id="ttf:THTE_3524"/>
<gene>
    <name evidence="3" type="ORF">THTE_3524</name>
</gene>
<organism evidence="3 4">
    <name type="scientific">Thermogutta terrifontis</name>
    <dbReference type="NCBI Taxonomy" id="1331910"/>
    <lineage>
        <taxon>Bacteria</taxon>
        <taxon>Pseudomonadati</taxon>
        <taxon>Planctomycetota</taxon>
        <taxon>Planctomycetia</taxon>
        <taxon>Pirellulales</taxon>
        <taxon>Thermoguttaceae</taxon>
        <taxon>Thermogutta</taxon>
    </lineage>
</organism>
<keyword evidence="1" id="KW-0472">Membrane</keyword>